<evidence type="ECO:0000256" key="4">
    <source>
        <dbReference type="ARBA" id="ARBA00022741"/>
    </source>
</evidence>
<dbReference type="GO" id="GO:0003723">
    <property type="term" value="F:RNA binding"/>
    <property type="evidence" value="ECO:0007669"/>
    <property type="project" value="UniProtKB-KW"/>
</dbReference>
<feature type="compositionally biased region" description="Basic and acidic residues" evidence="11">
    <location>
        <begin position="21"/>
        <end position="34"/>
    </location>
</feature>
<dbReference type="Pfam" id="PF21010">
    <property type="entry name" value="HA2_C"/>
    <property type="match status" value="1"/>
</dbReference>
<dbReference type="Gene3D" id="3.40.50.300">
    <property type="entry name" value="P-loop containing nucleotide triphosphate hydrolases"/>
    <property type="match status" value="2"/>
</dbReference>
<dbReference type="EC" id="3.6.4.13" evidence="3"/>
<feature type="compositionally biased region" description="Basic and acidic residues" evidence="11">
    <location>
        <begin position="206"/>
        <end position="218"/>
    </location>
</feature>
<dbReference type="AlphaFoldDB" id="A0A060T2C7"/>
<dbReference type="SUPFAM" id="SSF52540">
    <property type="entry name" value="P-loop containing nucleoside triphosphate hydrolases"/>
    <property type="match status" value="1"/>
</dbReference>
<evidence type="ECO:0000256" key="10">
    <source>
        <dbReference type="ARBA" id="ARBA00047984"/>
    </source>
</evidence>
<keyword evidence="9" id="KW-0539">Nucleus</keyword>
<feature type="region of interest" description="Disordered" evidence="11">
    <location>
        <begin position="169"/>
        <end position="219"/>
    </location>
</feature>
<dbReference type="GO" id="GO:0003724">
    <property type="term" value="F:RNA helicase activity"/>
    <property type="evidence" value="ECO:0007669"/>
    <property type="project" value="UniProtKB-EC"/>
</dbReference>
<evidence type="ECO:0000259" key="12">
    <source>
        <dbReference type="PROSITE" id="PS51192"/>
    </source>
</evidence>
<dbReference type="SMART" id="SM00847">
    <property type="entry name" value="HA2"/>
    <property type="match status" value="1"/>
</dbReference>
<protein>
    <recommendedName>
        <fullName evidence="3">RNA helicase</fullName>
        <ecNumber evidence="3">3.6.4.13</ecNumber>
    </recommendedName>
</protein>
<dbReference type="InterPro" id="IPR007502">
    <property type="entry name" value="Helicase-assoc_dom"/>
</dbReference>
<reference evidence="14" key="1">
    <citation type="submission" date="2014-02" db="EMBL/GenBank/DDBJ databases">
        <authorList>
            <person name="Genoscope - CEA"/>
        </authorList>
    </citation>
    <scope>NUCLEOTIDE SEQUENCE</scope>
    <source>
        <strain evidence="14">LS3</strain>
    </source>
</reference>
<organism evidence="14">
    <name type="scientific">Blastobotrys adeninivorans</name>
    <name type="common">Yeast</name>
    <name type="synonym">Arxula adeninivorans</name>
    <dbReference type="NCBI Taxonomy" id="409370"/>
    <lineage>
        <taxon>Eukaryota</taxon>
        <taxon>Fungi</taxon>
        <taxon>Dikarya</taxon>
        <taxon>Ascomycota</taxon>
        <taxon>Saccharomycotina</taxon>
        <taxon>Dipodascomycetes</taxon>
        <taxon>Dipodascales</taxon>
        <taxon>Trichomonascaceae</taxon>
        <taxon>Blastobotrys</taxon>
    </lineage>
</organism>
<dbReference type="InterPro" id="IPR027417">
    <property type="entry name" value="P-loop_NTPase"/>
</dbReference>
<dbReference type="FunFam" id="3.40.50.300:FF:003770">
    <property type="entry name" value="ATP-dependent RNA helicase DHR1, putative"/>
    <property type="match status" value="1"/>
</dbReference>
<keyword evidence="4" id="KW-0547">Nucleotide-binding</keyword>
<dbReference type="CDD" id="cd17982">
    <property type="entry name" value="DEXHc_DHX37"/>
    <property type="match status" value="1"/>
</dbReference>
<comment type="similarity">
    <text evidence="2">Belongs to the DEAD box helicase family. DEAH subfamily.</text>
</comment>
<dbReference type="GO" id="GO:0000462">
    <property type="term" value="P:maturation of SSU-rRNA from tricistronic rRNA transcript (SSU-rRNA, 5.8S rRNA, LSU-rRNA)"/>
    <property type="evidence" value="ECO:0007669"/>
    <property type="project" value="TreeGrafter"/>
</dbReference>
<evidence type="ECO:0000256" key="3">
    <source>
        <dbReference type="ARBA" id="ARBA00012552"/>
    </source>
</evidence>
<dbReference type="PROSITE" id="PS51192">
    <property type="entry name" value="HELICASE_ATP_BIND_1"/>
    <property type="match status" value="1"/>
</dbReference>
<keyword evidence="8" id="KW-0694">RNA-binding</keyword>
<dbReference type="Pfam" id="PF00271">
    <property type="entry name" value="Helicase_C"/>
    <property type="match status" value="1"/>
</dbReference>
<feature type="domain" description="Helicase ATP-binding" evidence="12">
    <location>
        <begin position="447"/>
        <end position="625"/>
    </location>
</feature>
<dbReference type="GO" id="GO:0016887">
    <property type="term" value="F:ATP hydrolysis activity"/>
    <property type="evidence" value="ECO:0007669"/>
    <property type="project" value="RHEA"/>
</dbReference>
<sequence length="1275" mass="143327">MGKYRKRFNEKARAGTVAKQEALKRDRQKHLYRDIDEDDSQSPVSSTPQDPNAEILLPVSKQEAAERKRKLAQDLNRDAPGISSKKRKRLDKYIDKQIRKQEKNELIDKLSKSQVDTSMLQSLKTLGSGAAKTKKQLFEEALRKERAGLGDETTRAILYEEREVKDWRDSEEFRNLQTDEVVDNGKKKSNGASEAKTVTAEDQESDPEHASTFIDHRSRGPAGFNFSFQGLKEVSSSKPSSGGLTWRQKVAVEKARKYKKDLEFDNEEDSEDSGSDESGSEDSGSEEVEDLFDNSEASDSEDNGDEDDAEEWNGFSDAKADDPGSEESESHSGLEEESEPESESSDGETSTGETVSKGQAFKEWASQWTETSTRTEEGTGLDAPEFKGEYIPLDRPEDRESPPPELMVNENPETQDRKAYVVDVNRAEDIQRARLQLPVVNEEQRIMEAIHNNDCIVICGETGSGKTTQVPQFLFEAGYGSPDSKTPGMVGITQPRRVAAVSMAKRVGAELGDHGNKVGYQIRFDATVNKDTAIKFMTDGVLLRELSVDLTLSKYSAIIIDEAHERNINTDILIGVLSRVLKLRKDMSKEENSKVTPLKIIIMSATLRVSDFTENTSLFPTPPPVLNVEARQYPVSIHFNRRTHFNYLDQVYDKVVKIHQRLPRGGILIFLTGQNEITHMCRRLRQKFPKVSARSKEDDVNVEVRISGREAVTEAEDVTFGIEDDEKEGVIDDEFDDITEEEEEEEEGFDEVLEEGQTENDPLHVLPLYSLLPTKEQMKVFQDPPKGSRLCVVATNVAETSLTIPGIRYVVDCGRAKERHYDEDTGVQSFKVGWTSKASANQRAGRAGRTGPGHCYRVYSSAVYERDFEQFTKPEILRMPVEGVILQMKAMGIHNILKFPFPTPPPQDALKKGLQLLRYLEALDSRDAITDHGLAMSYFPLSPRFARMLLIGHAHKSLAFVIALVSGLTVGEPFISEQELNLRDDDGENEDEDLTVEEREFKRKMRSDYFKCQQRFMALDPESDAMKLLSAIGRYDYEQNKEAFSQKNFLRYKQMEEIAKLREQLVSIVLTHSAPGTVKEPELRKKLGIPSAVQKAVLKQVITAGFIDQVAIRADYIEEVSNKEKSRTVTFPYLSLFPSQSAYGTEDTDEEPDKYVYIHPSSVLAYSGEAPPRYLVFKSMNRGESRGGRQAKVRIKPLTSVSGKQLTNVGKSSPLITFSKPLNIPTMLSASKRRCQVVPRMGATIGSGGVGWDLPPMEVEQEKEGVQWVVKQLIK</sequence>
<dbReference type="PhylomeDB" id="A0A060T2C7"/>
<gene>
    <name evidence="14" type="ORF">GNLVRS02_ARAD1C27764g</name>
</gene>
<dbReference type="EMBL" id="HG937693">
    <property type="protein sequence ID" value="CDP35108.1"/>
    <property type="molecule type" value="Genomic_DNA"/>
</dbReference>
<dbReference type="InterPro" id="IPR002464">
    <property type="entry name" value="DNA/RNA_helicase_DEAH_CS"/>
</dbReference>
<evidence type="ECO:0000259" key="13">
    <source>
        <dbReference type="PROSITE" id="PS51194"/>
    </source>
</evidence>
<dbReference type="SMART" id="SM00490">
    <property type="entry name" value="HELICc"/>
    <property type="match status" value="1"/>
</dbReference>
<feature type="compositionally biased region" description="Acidic residues" evidence="11">
    <location>
        <begin position="264"/>
        <end position="311"/>
    </location>
</feature>
<keyword evidence="5 14" id="KW-0378">Hydrolase</keyword>
<feature type="domain" description="Helicase C-terminal" evidence="13">
    <location>
        <begin position="717"/>
        <end position="892"/>
    </location>
</feature>
<feature type="compositionally biased region" description="Polar residues" evidence="11">
    <location>
        <begin position="41"/>
        <end position="50"/>
    </location>
</feature>
<evidence type="ECO:0000313" key="14">
    <source>
        <dbReference type="EMBL" id="CDP35108.1"/>
    </source>
</evidence>
<dbReference type="Pfam" id="PF00270">
    <property type="entry name" value="DEAD"/>
    <property type="match status" value="1"/>
</dbReference>
<feature type="compositionally biased region" description="Acidic residues" evidence="11">
    <location>
        <begin position="335"/>
        <end position="346"/>
    </location>
</feature>
<evidence type="ECO:0000256" key="8">
    <source>
        <dbReference type="ARBA" id="ARBA00022884"/>
    </source>
</evidence>
<dbReference type="GO" id="GO:1990904">
    <property type="term" value="C:ribonucleoprotein complex"/>
    <property type="evidence" value="ECO:0007669"/>
    <property type="project" value="UniProtKB-ARBA"/>
</dbReference>
<dbReference type="Gene3D" id="1.20.120.1080">
    <property type="match status" value="1"/>
</dbReference>
<evidence type="ECO:0000256" key="11">
    <source>
        <dbReference type="SAM" id="MobiDB-lite"/>
    </source>
</evidence>
<dbReference type="Pfam" id="PF07717">
    <property type="entry name" value="OB_NTP_bind"/>
    <property type="match status" value="1"/>
</dbReference>
<name>A0A060T2C7_BLAAD</name>
<accession>A0A060T2C7</accession>
<feature type="region of interest" description="Disordered" evidence="11">
    <location>
        <begin position="257"/>
        <end position="387"/>
    </location>
</feature>
<comment type="subcellular location">
    <subcellularLocation>
        <location evidence="1">Nucleus</location>
        <location evidence="1">Nucleolus</location>
    </subcellularLocation>
</comment>
<dbReference type="PANTHER" id="PTHR18934:SF99">
    <property type="entry name" value="ATP-DEPENDENT RNA HELICASE DHX37-RELATED"/>
    <property type="match status" value="1"/>
</dbReference>
<feature type="compositionally biased region" description="Basic and acidic residues" evidence="11">
    <location>
        <begin position="318"/>
        <end position="334"/>
    </location>
</feature>
<comment type="catalytic activity">
    <reaction evidence="10">
        <text>ATP + H2O = ADP + phosphate + H(+)</text>
        <dbReference type="Rhea" id="RHEA:13065"/>
        <dbReference type="ChEBI" id="CHEBI:15377"/>
        <dbReference type="ChEBI" id="CHEBI:15378"/>
        <dbReference type="ChEBI" id="CHEBI:30616"/>
        <dbReference type="ChEBI" id="CHEBI:43474"/>
        <dbReference type="ChEBI" id="CHEBI:456216"/>
        <dbReference type="EC" id="3.6.4.13"/>
    </reaction>
</comment>
<feature type="region of interest" description="Disordered" evidence="11">
    <location>
        <begin position="1"/>
        <end position="90"/>
    </location>
</feature>
<keyword evidence="7" id="KW-0067">ATP-binding</keyword>
<dbReference type="CDD" id="cd18791">
    <property type="entry name" value="SF2_C_RHA"/>
    <property type="match status" value="1"/>
</dbReference>
<evidence type="ECO:0000256" key="9">
    <source>
        <dbReference type="ARBA" id="ARBA00023242"/>
    </source>
</evidence>
<evidence type="ECO:0000256" key="5">
    <source>
        <dbReference type="ARBA" id="ARBA00022801"/>
    </source>
</evidence>
<evidence type="ECO:0000256" key="6">
    <source>
        <dbReference type="ARBA" id="ARBA00022806"/>
    </source>
</evidence>
<dbReference type="PROSITE" id="PS00690">
    <property type="entry name" value="DEAH_ATP_HELICASE"/>
    <property type="match status" value="1"/>
</dbReference>
<evidence type="ECO:0000256" key="2">
    <source>
        <dbReference type="ARBA" id="ARBA00008792"/>
    </source>
</evidence>
<reference evidence="14" key="2">
    <citation type="submission" date="2014-06" db="EMBL/GenBank/DDBJ databases">
        <title>The complete genome of Blastobotrys (Arxula) adeninivorans LS3 - a yeast of biotechnological interest.</title>
        <authorList>
            <person name="Kunze G."/>
            <person name="Gaillardin C."/>
            <person name="Czernicka M."/>
            <person name="Durrens P."/>
            <person name="Martin T."/>
            <person name="Boer E."/>
            <person name="Gabaldon T."/>
            <person name="Cruz J."/>
            <person name="Talla E."/>
            <person name="Marck C."/>
            <person name="Goffeau A."/>
            <person name="Barbe V."/>
            <person name="Baret P."/>
            <person name="Baronian K."/>
            <person name="Beier S."/>
            <person name="Bleykasten C."/>
            <person name="Bode R."/>
            <person name="Casaregola S."/>
            <person name="Despons L."/>
            <person name="Fairhead C."/>
            <person name="Giersberg M."/>
            <person name="Gierski P."/>
            <person name="Hahnel U."/>
            <person name="Hartmann A."/>
            <person name="Jankowska D."/>
            <person name="Jubin C."/>
            <person name="Jung P."/>
            <person name="Lafontaine I."/>
            <person name="Leh-Louis V."/>
            <person name="Lemaire M."/>
            <person name="Marcet-Houben M."/>
            <person name="Mascher M."/>
            <person name="Morel G."/>
            <person name="Richard G.-F."/>
            <person name="Riechen J."/>
            <person name="Sacerdot C."/>
            <person name="Sarkar A."/>
            <person name="Savel G."/>
            <person name="Schacherer J."/>
            <person name="Sherman D."/>
            <person name="Straub M.-L."/>
            <person name="Stein N."/>
            <person name="Thierry A."/>
            <person name="Trautwein-Schult A."/>
            <person name="Westhof E."/>
            <person name="Worch S."/>
            <person name="Dujon B."/>
            <person name="Souciet J.-L."/>
            <person name="Wincker P."/>
            <person name="Scholz U."/>
            <person name="Neuveglise N."/>
        </authorList>
    </citation>
    <scope>NUCLEOTIDE SEQUENCE</scope>
    <source>
        <strain evidence="14">LS3</strain>
    </source>
</reference>
<dbReference type="GO" id="GO:0005524">
    <property type="term" value="F:ATP binding"/>
    <property type="evidence" value="ECO:0007669"/>
    <property type="project" value="UniProtKB-KW"/>
</dbReference>
<dbReference type="PROSITE" id="PS51194">
    <property type="entry name" value="HELICASE_CTER"/>
    <property type="match status" value="1"/>
</dbReference>
<proteinExistence type="inferred from homology"/>
<dbReference type="FunFam" id="3.40.50.300:FF:000637">
    <property type="entry name" value="ATP-dependent RNA helicase DHX37/DHR1"/>
    <property type="match status" value="1"/>
</dbReference>
<evidence type="ECO:0000256" key="1">
    <source>
        <dbReference type="ARBA" id="ARBA00004604"/>
    </source>
</evidence>
<feature type="compositionally biased region" description="Low complexity" evidence="11">
    <location>
        <begin position="347"/>
        <end position="356"/>
    </location>
</feature>
<dbReference type="GO" id="GO:0005730">
    <property type="term" value="C:nucleolus"/>
    <property type="evidence" value="ECO:0007669"/>
    <property type="project" value="UniProtKB-SubCell"/>
</dbReference>
<dbReference type="InterPro" id="IPR014001">
    <property type="entry name" value="Helicase_ATP-bd"/>
</dbReference>
<dbReference type="PANTHER" id="PTHR18934">
    <property type="entry name" value="ATP-DEPENDENT RNA HELICASE"/>
    <property type="match status" value="1"/>
</dbReference>
<dbReference type="InterPro" id="IPR011545">
    <property type="entry name" value="DEAD/DEAH_box_helicase_dom"/>
</dbReference>
<dbReference type="InterPro" id="IPR011709">
    <property type="entry name" value="DEAD-box_helicase_OB_fold"/>
</dbReference>
<dbReference type="InterPro" id="IPR001650">
    <property type="entry name" value="Helicase_C-like"/>
</dbReference>
<evidence type="ECO:0000256" key="7">
    <source>
        <dbReference type="ARBA" id="ARBA00022840"/>
    </source>
</evidence>
<dbReference type="SMART" id="SM00487">
    <property type="entry name" value="DEXDc"/>
    <property type="match status" value="1"/>
</dbReference>
<feature type="compositionally biased region" description="Basic and acidic residues" evidence="11">
    <location>
        <begin position="63"/>
        <end position="77"/>
    </location>
</feature>
<keyword evidence="6" id="KW-0347">Helicase</keyword>